<dbReference type="NCBIfam" id="TIGR03954">
    <property type="entry name" value="integ_memb_HG"/>
    <property type="match status" value="1"/>
</dbReference>
<feature type="transmembrane region" description="Helical" evidence="6">
    <location>
        <begin position="12"/>
        <end position="36"/>
    </location>
</feature>
<dbReference type="InterPro" id="IPR023845">
    <property type="entry name" value="DUF3817_TM"/>
</dbReference>
<feature type="transmembrane region" description="Helical" evidence="6">
    <location>
        <begin position="48"/>
        <end position="68"/>
    </location>
</feature>
<proteinExistence type="predicted"/>
<dbReference type="EMBL" id="JAVDVQ010000017">
    <property type="protein sequence ID" value="MDR7084088.1"/>
    <property type="molecule type" value="Genomic_DNA"/>
</dbReference>
<dbReference type="PANTHER" id="PTHR40077:SF1">
    <property type="entry name" value="MEMBRANE PROTEIN"/>
    <property type="match status" value="1"/>
</dbReference>
<evidence type="ECO:0000256" key="3">
    <source>
        <dbReference type="ARBA" id="ARBA00022692"/>
    </source>
</evidence>
<accession>A0ABU1UFY4</accession>
<comment type="subcellular location">
    <subcellularLocation>
        <location evidence="1">Cell membrane</location>
        <topology evidence="1">Multi-pass membrane protein</topology>
    </subcellularLocation>
</comment>
<dbReference type="PANTHER" id="PTHR40077">
    <property type="entry name" value="MEMBRANE PROTEIN-RELATED"/>
    <property type="match status" value="1"/>
</dbReference>
<feature type="transmembrane region" description="Helical" evidence="6">
    <location>
        <begin position="75"/>
        <end position="92"/>
    </location>
</feature>
<feature type="domain" description="DUF3817" evidence="7">
    <location>
        <begin position="11"/>
        <end position="97"/>
    </location>
</feature>
<reference evidence="8 9" key="1">
    <citation type="submission" date="2023-07" db="EMBL/GenBank/DDBJ databases">
        <title>Sorghum-associated microbial communities from plants grown in Nebraska, USA.</title>
        <authorList>
            <person name="Schachtman D."/>
        </authorList>
    </citation>
    <scope>NUCLEOTIDE SEQUENCE [LARGE SCALE GENOMIC DNA]</scope>
    <source>
        <strain evidence="8 9">BE167</strain>
    </source>
</reference>
<evidence type="ECO:0000259" key="7">
    <source>
        <dbReference type="Pfam" id="PF12823"/>
    </source>
</evidence>
<name>A0ABU1UFY4_9MICC</name>
<evidence type="ECO:0000256" key="2">
    <source>
        <dbReference type="ARBA" id="ARBA00022475"/>
    </source>
</evidence>
<keyword evidence="2" id="KW-1003">Cell membrane</keyword>
<keyword evidence="4 6" id="KW-1133">Transmembrane helix</keyword>
<keyword evidence="9" id="KW-1185">Reference proteome</keyword>
<evidence type="ECO:0000256" key="6">
    <source>
        <dbReference type="SAM" id="Phobius"/>
    </source>
</evidence>
<evidence type="ECO:0000256" key="1">
    <source>
        <dbReference type="ARBA" id="ARBA00004651"/>
    </source>
</evidence>
<dbReference type="Pfam" id="PF12823">
    <property type="entry name" value="DUF3817"/>
    <property type="match status" value="1"/>
</dbReference>
<keyword evidence="3 6" id="KW-0812">Transmembrane</keyword>
<evidence type="ECO:0000313" key="9">
    <source>
        <dbReference type="Proteomes" id="UP001252243"/>
    </source>
</evidence>
<evidence type="ECO:0000256" key="4">
    <source>
        <dbReference type="ARBA" id="ARBA00022989"/>
    </source>
</evidence>
<evidence type="ECO:0000313" key="8">
    <source>
        <dbReference type="EMBL" id="MDR7084088.1"/>
    </source>
</evidence>
<dbReference type="Proteomes" id="UP001252243">
    <property type="component" value="Unassembled WGS sequence"/>
</dbReference>
<comment type="caution">
    <text evidence="8">The sequence shown here is derived from an EMBL/GenBank/DDBJ whole genome shotgun (WGS) entry which is preliminary data.</text>
</comment>
<organism evidence="8 9">
    <name type="scientific">Arthrobacter ginsengisoli</name>
    <dbReference type="NCBI Taxonomy" id="1356565"/>
    <lineage>
        <taxon>Bacteria</taxon>
        <taxon>Bacillati</taxon>
        <taxon>Actinomycetota</taxon>
        <taxon>Actinomycetes</taxon>
        <taxon>Micrococcales</taxon>
        <taxon>Micrococcaceae</taxon>
        <taxon>Arthrobacter</taxon>
    </lineage>
</organism>
<evidence type="ECO:0000256" key="5">
    <source>
        <dbReference type="ARBA" id="ARBA00023136"/>
    </source>
</evidence>
<sequence length="124" mass="13689">MKRPSTSAVVRIFRVLAIAEAFSWAALLVGMFLKWVTRTTELGVEIAGPIHGALFIGYGIAALSLWGLQRWPFRVALFAGLSAVFPFATVWFERWAGRHDYLTVQAGRHPSTPAKETSRETAGV</sequence>
<keyword evidence="5 6" id="KW-0472">Membrane</keyword>
<gene>
    <name evidence="8" type="ORF">J2X01_003395</name>
</gene>
<protein>
    <submittedName>
        <fullName evidence="8">Integral membrane protein</fullName>
    </submittedName>
</protein>
<dbReference type="RefSeq" id="WP_310059928.1">
    <property type="nucleotide sequence ID" value="NZ_JAVDVQ010000017.1"/>
</dbReference>